<evidence type="ECO:0000313" key="2">
    <source>
        <dbReference type="EMBL" id="GAA2504039.1"/>
    </source>
</evidence>
<dbReference type="Gene3D" id="1.20.120.450">
    <property type="entry name" value="dinb family like domain"/>
    <property type="match status" value="1"/>
</dbReference>
<evidence type="ECO:0000313" key="3">
    <source>
        <dbReference type="Proteomes" id="UP001499942"/>
    </source>
</evidence>
<dbReference type="EMBL" id="BAAASR010000021">
    <property type="protein sequence ID" value="GAA2504039.1"/>
    <property type="molecule type" value="Genomic_DNA"/>
</dbReference>
<gene>
    <name evidence="2" type="ORF">GCM10010393_40800</name>
</gene>
<dbReference type="SUPFAM" id="SSF109854">
    <property type="entry name" value="DinB/YfiT-like putative metalloenzymes"/>
    <property type="match status" value="1"/>
</dbReference>
<dbReference type="Pfam" id="PF11716">
    <property type="entry name" value="MDMPI_N"/>
    <property type="match status" value="1"/>
</dbReference>
<feature type="domain" description="Mycothiol-dependent maleylpyruvate isomerase metal-binding" evidence="1">
    <location>
        <begin position="26"/>
        <end position="172"/>
    </location>
</feature>
<protein>
    <recommendedName>
        <fullName evidence="1">Mycothiol-dependent maleylpyruvate isomerase metal-binding domain-containing protein</fullName>
    </recommendedName>
</protein>
<evidence type="ECO:0000259" key="1">
    <source>
        <dbReference type="Pfam" id="PF11716"/>
    </source>
</evidence>
<comment type="caution">
    <text evidence="2">The sequence shown here is derived from an EMBL/GenBank/DDBJ whole genome shotgun (WGS) entry which is preliminary data.</text>
</comment>
<proteinExistence type="predicted"/>
<dbReference type="InterPro" id="IPR024344">
    <property type="entry name" value="MDMPI_metal-binding"/>
</dbReference>
<reference evidence="3" key="1">
    <citation type="journal article" date="2019" name="Int. J. Syst. Evol. Microbiol.">
        <title>The Global Catalogue of Microorganisms (GCM) 10K type strain sequencing project: providing services to taxonomists for standard genome sequencing and annotation.</title>
        <authorList>
            <consortium name="The Broad Institute Genomics Platform"/>
            <consortium name="The Broad Institute Genome Sequencing Center for Infectious Disease"/>
            <person name="Wu L."/>
            <person name="Ma J."/>
        </authorList>
    </citation>
    <scope>NUCLEOTIDE SEQUENCE [LARGE SCALE GENOMIC DNA]</scope>
    <source>
        <strain evidence="3">JCM 5062</strain>
    </source>
</reference>
<dbReference type="InterPro" id="IPR034660">
    <property type="entry name" value="DinB/YfiT-like"/>
</dbReference>
<keyword evidence="3" id="KW-1185">Reference proteome</keyword>
<name>A0ABP5ZXR5_9ACTN</name>
<dbReference type="RefSeq" id="WP_344363262.1">
    <property type="nucleotide sequence ID" value="NZ_BAAASR010000021.1"/>
</dbReference>
<accession>A0ABP5ZXR5</accession>
<sequence length="268" mass="29091">MVTTALASALDIPRTHPLRARAVNAAELRAMTATLKGLGPGDWSLGTACDGWTVRDLATHVVGQYEELARPWLLVGRTLLGRRRHPRLAPLDAHNLCQVEARCSVPPQAVAELLDRFGPPGLRAVERLPGGLRRRVPLSALFPEAKELPDDSMDYLARVLITRDTWMHRVDICDATGREPVLHEHDKEVVGQVLLDLALDWNGPPAFLDLSGPAGGRWRLGRGRPAVVVRTDAVTLMRHLSGRPRPGGVDCDGDPAAVAAVEAARVAF</sequence>
<organism evidence="2 3">
    <name type="scientific">Streptomyces gobitricini</name>
    <dbReference type="NCBI Taxonomy" id="68211"/>
    <lineage>
        <taxon>Bacteria</taxon>
        <taxon>Bacillati</taxon>
        <taxon>Actinomycetota</taxon>
        <taxon>Actinomycetes</taxon>
        <taxon>Kitasatosporales</taxon>
        <taxon>Streptomycetaceae</taxon>
        <taxon>Streptomyces</taxon>
    </lineage>
</organism>
<dbReference type="Proteomes" id="UP001499942">
    <property type="component" value="Unassembled WGS sequence"/>
</dbReference>
<dbReference type="InterPro" id="IPR017517">
    <property type="entry name" value="Maleyloyr_isom"/>
</dbReference>
<dbReference type="NCBIfam" id="TIGR03083">
    <property type="entry name" value="maleylpyruvate isomerase family mycothiol-dependent enzyme"/>
    <property type="match status" value="1"/>
</dbReference>